<dbReference type="RefSeq" id="WP_073064885.1">
    <property type="nucleotide sequence ID" value="NZ_FQUS01000013.1"/>
</dbReference>
<keyword evidence="3" id="KW-1185">Reference proteome</keyword>
<protein>
    <recommendedName>
        <fullName evidence="4">NnrS protein</fullName>
    </recommendedName>
</protein>
<evidence type="ECO:0000313" key="3">
    <source>
        <dbReference type="Proteomes" id="UP000184041"/>
    </source>
</evidence>
<keyword evidence="1" id="KW-1133">Transmembrane helix</keyword>
<feature type="transmembrane region" description="Helical" evidence="1">
    <location>
        <begin position="122"/>
        <end position="140"/>
    </location>
</feature>
<sequence length="372" mass="40845">MTSRKASTYILVSLLAVAAIGLLSGLHAGLVRLGFLAGTASVISPMAHGPLMINGFLGALIGLERAAALEKKWAYMAPLLLGFSTILVLSGFTFPAKLLVIAGSLSLLAIMLYLYNMQPVAHHLIMALGAAALLVGNILFLFDMPIFNLVAWWAGFPLLTIFGERLELNRIMRPPKRAQHLFVALIAVWITAIAFTHLNRPIGWAAASVSLIAQAGWLFKYDVARRTIRSVEWTRYSAISLLTGYGWLVLAGLFSLWQGFPTAGPLYDALLHMIFVGFVFSMIFAHASVIIPSLSGKLVPYHPYFYGPLLLLHGFLLIRVAGDLFWLPAVRKAGSYGNVAAILLFLGGILFFLLWDALRKRRQRSMNQNKHA</sequence>
<proteinExistence type="predicted"/>
<keyword evidence="1" id="KW-0472">Membrane</keyword>
<feature type="transmembrane region" description="Helical" evidence="1">
    <location>
        <begin position="304"/>
        <end position="327"/>
    </location>
</feature>
<feature type="transmembrane region" description="Helical" evidence="1">
    <location>
        <begin position="98"/>
        <end position="115"/>
    </location>
</feature>
<feature type="transmembrane region" description="Helical" evidence="1">
    <location>
        <begin position="233"/>
        <end position="257"/>
    </location>
</feature>
<dbReference type="OrthoDB" id="9811974at2"/>
<dbReference type="AlphaFoldDB" id="A0A1M5EJQ9"/>
<dbReference type="Proteomes" id="UP000184041">
    <property type="component" value="Unassembled WGS sequence"/>
</dbReference>
<name>A0A1M5EJQ9_9BACT</name>
<feature type="transmembrane region" description="Helical" evidence="1">
    <location>
        <begin position="339"/>
        <end position="358"/>
    </location>
</feature>
<dbReference type="EMBL" id="FQUS01000013">
    <property type="protein sequence ID" value="SHF79479.1"/>
    <property type="molecule type" value="Genomic_DNA"/>
</dbReference>
<feature type="transmembrane region" description="Helical" evidence="1">
    <location>
        <begin position="202"/>
        <end position="221"/>
    </location>
</feature>
<evidence type="ECO:0000313" key="2">
    <source>
        <dbReference type="EMBL" id="SHF79479.1"/>
    </source>
</evidence>
<feature type="transmembrane region" description="Helical" evidence="1">
    <location>
        <begin position="73"/>
        <end position="92"/>
    </location>
</feature>
<keyword evidence="1" id="KW-0812">Transmembrane</keyword>
<accession>A0A1M5EJQ9</accession>
<feature type="transmembrane region" description="Helical" evidence="1">
    <location>
        <begin position="269"/>
        <end position="292"/>
    </location>
</feature>
<feature type="transmembrane region" description="Helical" evidence="1">
    <location>
        <begin position="146"/>
        <end position="166"/>
    </location>
</feature>
<organism evidence="2 3">
    <name type="scientific">Fodinibius roseus</name>
    <dbReference type="NCBI Taxonomy" id="1194090"/>
    <lineage>
        <taxon>Bacteria</taxon>
        <taxon>Pseudomonadati</taxon>
        <taxon>Balneolota</taxon>
        <taxon>Balneolia</taxon>
        <taxon>Balneolales</taxon>
        <taxon>Balneolaceae</taxon>
        <taxon>Fodinibius</taxon>
    </lineage>
</organism>
<gene>
    <name evidence="2" type="ORF">SAMN05443144_11381</name>
</gene>
<evidence type="ECO:0000256" key="1">
    <source>
        <dbReference type="SAM" id="Phobius"/>
    </source>
</evidence>
<evidence type="ECO:0008006" key="4">
    <source>
        <dbReference type="Google" id="ProtNLM"/>
    </source>
</evidence>
<feature type="transmembrane region" description="Helical" evidence="1">
    <location>
        <begin position="38"/>
        <end position="61"/>
    </location>
</feature>
<reference evidence="2 3" key="1">
    <citation type="submission" date="2016-11" db="EMBL/GenBank/DDBJ databases">
        <authorList>
            <person name="Jaros S."/>
            <person name="Januszkiewicz K."/>
            <person name="Wedrychowicz H."/>
        </authorList>
    </citation>
    <scope>NUCLEOTIDE SEQUENCE [LARGE SCALE GENOMIC DNA]</scope>
    <source>
        <strain evidence="2 3">DSM 21986</strain>
    </source>
</reference>
<dbReference type="STRING" id="1194090.SAMN05443144_11381"/>
<feature type="transmembrane region" description="Helical" evidence="1">
    <location>
        <begin position="178"/>
        <end position="196"/>
    </location>
</feature>